<keyword evidence="6" id="KW-0472">Membrane</keyword>
<keyword evidence="6" id="KW-1133">Transmembrane helix</keyword>
<evidence type="ECO:0000256" key="3">
    <source>
        <dbReference type="ARBA" id="ARBA00023054"/>
    </source>
</evidence>
<dbReference type="Proteomes" id="UP001595793">
    <property type="component" value="Unassembled WGS sequence"/>
</dbReference>
<protein>
    <submittedName>
        <fullName evidence="7">DNA recombination protein RmuC</fullName>
    </submittedName>
</protein>
<evidence type="ECO:0000313" key="9">
    <source>
        <dbReference type="Proteomes" id="UP001595793"/>
    </source>
</evidence>
<organism evidence="7 9">
    <name type="scientific">Zunongwangia endophytica</name>
    <dbReference type="NCBI Taxonomy" id="1808945"/>
    <lineage>
        <taxon>Bacteria</taxon>
        <taxon>Pseudomonadati</taxon>
        <taxon>Bacteroidota</taxon>
        <taxon>Flavobacteriia</taxon>
        <taxon>Flavobacteriales</taxon>
        <taxon>Flavobacteriaceae</taxon>
        <taxon>Zunongwangia</taxon>
    </lineage>
</organism>
<evidence type="ECO:0000256" key="1">
    <source>
        <dbReference type="ARBA" id="ARBA00003416"/>
    </source>
</evidence>
<sequence length="479" mass="55308">MDQILPFLIIFIVALIFGFYLGNLISGLKFKNKLTVQEEKYNQLLVEIDRLNNLENKNLNDYKSSIENTKNDLLIKLAEVKTEREDIRKEKNFIQNELTRKNADYEHLLERQTEQKKELENLQEKFSIQFENLANKILENKSQKFTNLNKENIQNILSPLQEKIQLFEKRIEEGNKESIDRHAMLREQIIGLKDLNLQMSKEANNLTKALKGDTKMQGNWGEMILERVLEKSGLQKGREYSVQQSFTTEDGKRVLPDVVIHLPGDKKMIVDSKVSLNAYERYVNETEEDDKPAHLKNHLIAIKNRINELSRKNYHQLYDVESPDFVLLFIPIEAAFAVASNEYPNLYSEAFNKNIILVTPTTLLAVLRTIDSMWQNEKQKENAIEIATQAGKLYDQFTNLTEELLKVGKQLGTVQNSYDGAMKKLTGKGNLISRVEKLKKLGAKASKQIDDTLVKKSTILPDHHSEKNLGIFDESEEHS</sequence>
<dbReference type="Pfam" id="PF02646">
    <property type="entry name" value="RmuC"/>
    <property type="match status" value="1"/>
</dbReference>
<evidence type="ECO:0000256" key="4">
    <source>
        <dbReference type="ARBA" id="ARBA00023172"/>
    </source>
</evidence>
<comment type="caution">
    <text evidence="7">The sequence shown here is derived from an EMBL/GenBank/DDBJ whole genome shotgun (WGS) entry which is preliminary data.</text>
</comment>
<evidence type="ECO:0000256" key="2">
    <source>
        <dbReference type="ARBA" id="ARBA00009840"/>
    </source>
</evidence>
<feature type="transmembrane region" description="Helical" evidence="6">
    <location>
        <begin position="6"/>
        <end position="25"/>
    </location>
</feature>
<evidence type="ECO:0000256" key="6">
    <source>
        <dbReference type="SAM" id="Phobius"/>
    </source>
</evidence>
<keyword evidence="6" id="KW-0812">Transmembrane</keyword>
<reference evidence="7" key="3">
    <citation type="submission" date="2024-09" db="EMBL/GenBank/DDBJ databases">
        <authorList>
            <person name="Sun Q."/>
            <person name="Mori K."/>
        </authorList>
    </citation>
    <scope>NUCLEOTIDE SEQUENCE</scope>
    <source>
        <strain evidence="7">CECT 9128</strain>
    </source>
</reference>
<reference evidence="7" key="1">
    <citation type="journal article" date="2014" name="Int. J. Syst. Evol. Microbiol.">
        <title>Complete genome of a new Firmicutes species belonging to the dominant human colonic microbiota ('Ruminococcus bicirculans') reveals two chromosomes and a selective capacity to utilize plant glucans.</title>
        <authorList>
            <consortium name="NISC Comparative Sequencing Program"/>
            <person name="Wegmann U."/>
            <person name="Louis P."/>
            <person name="Goesmann A."/>
            <person name="Henrissat B."/>
            <person name="Duncan S.H."/>
            <person name="Flint H.J."/>
        </authorList>
    </citation>
    <scope>NUCLEOTIDE SEQUENCE</scope>
    <source>
        <strain evidence="7">CECT 9128</strain>
    </source>
</reference>
<dbReference type="PANTHER" id="PTHR30563">
    <property type="entry name" value="DNA RECOMBINATION PROTEIN RMUC"/>
    <property type="match status" value="1"/>
</dbReference>
<reference evidence="9" key="2">
    <citation type="journal article" date="2019" name="Int. J. Syst. Evol. Microbiol.">
        <title>The Global Catalogue of Microorganisms (GCM) 10K type strain sequencing project: providing services to taxonomists for standard genome sequencing and annotation.</title>
        <authorList>
            <consortium name="The Broad Institute Genomics Platform"/>
            <consortium name="The Broad Institute Genome Sequencing Center for Infectious Disease"/>
            <person name="Wu L."/>
            <person name="Ma J."/>
        </authorList>
    </citation>
    <scope>NUCLEOTIDE SEQUENCE [LARGE SCALE GENOMIC DNA]</scope>
    <source>
        <strain evidence="9">CECT 9128</strain>
    </source>
</reference>
<evidence type="ECO:0000313" key="8">
    <source>
        <dbReference type="EMBL" id="MFC4028929.1"/>
    </source>
</evidence>
<name>A0ABV8H767_9FLAO</name>
<dbReference type="PANTHER" id="PTHR30563:SF0">
    <property type="entry name" value="DNA RECOMBINATION PROTEIN RMUC"/>
    <property type="match status" value="1"/>
</dbReference>
<comment type="function">
    <text evidence="1">Involved in DNA recombination.</text>
</comment>
<evidence type="ECO:0000313" key="7">
    <source>
        <dbReference type="EMBL" id="MFC4027922.1"/>
    </source>
</evidence>
<keyword evidence="4" id="KW-0233">DNA recombination</keyword>
<dbReference type="EMBL" id="JBHSAS010000006">
    <property type="protein sequence ID" value="MFC4027922.1"/>
    <property type="molecule type" value="Genomic_DNA"/>
</dbReference>
<gene>
    <name evidence="7" type="primary">rmuC</name>
    <name evidence="7" type="ORF">ACFOS1_10945</name>
    <name evidence="8" type="ORF">ACFOS1_16020</name>
</gene>
<keyword evidence="3 5" id="KW-0175">Coiled coil</keyword>
<dbReference type="RefSeq" id="WP_290231607.1">
    <property type="nucleotide sequence ID" value="NZ_JAUFPZ010000002.1"/>
</dbReference>
<evidence type="ECO:0000256" key="5">
    <source>
        <dbReference type="SAM" id="Coils"/>
    </source>
</evidence>
<dbReference type="InterPro" id="IPR003798">
    <property type="entry name" value="DNA_recombination_RmuC"/>
</dbReference>
<proteinExistence type="inferred from homology"/>
<accession>A0ABV8H767</accession>
<comment type="similarity">
    <text evidence="2">Belongs to the RmuC family.</text>
</comment>
<feature type="coiled-coil region" evidence="5">
    <location>
        <begin position="34"/>
        <end position="136"/>
    </location>
</feature>
<keyword evidence="9" id="KW-1185">Reference proteome</keyword>
<dbReference type="EMBL" id="JBHSAS010000011">
    <property type="protein sequence ID" value="MFC4028929.1"/>
    <property type="molecule type" value="Genomic_DNA"/>
</dbReference>